<feature type="region of interest" description="Disordered" evidence="1">
    <location>
        <begin position="247"/>
        <end position="277"/>
    </location>
</feature>
<accession>A0A0F9MYR9</accession>
<reference evidence="2" key="1">
    <citation type="journal article" date="2015" name="Nature">
        <title>Complex archaea that bridge the gap between prokaryotes and eukaryotes.</title>
        <authorList>
            <person name="Spang A."/>
            <person name="Saw J.H."/>
            <person name="Jorgensen S.L."/>
            <person name="Zaremba-Niedzwiedzka K."/>
            <person name="Martijn J."/>
            <person name="Lind A.E."/>
            <person name="van Eijk R."/>
            <person name="Schleper C."/>
            <person name="Guy L."/>
            <person name="Ettema T.J."/>
        </authorList>
    </citation>
    <scope>NUCLEOTIDE SEQUENCE</scope>
</reference>
<feature type="compositionally biased region" description="Basic and acidic residues" evidence="1">
    <location>
        <begin position="408"/>
        <end position="425"/>
    </location>
</feature>
<name>A0A0F9MYR9_9ZZZZ</name>
<feature type="compositionally biased region" description="Basic and acidic residues" evidence="1">
    <location>
        <begin position="247"/>
        <end position="257"/>
    </location>
</feature>
<proteinExistence type="predicted"/>
<gene>
    <name evidence="2" type="ORF">LCGC14_1326930</name>
</gene>
<feature type="non-terminal residue" evidence="2">
    <location>
        <position position="438"/>
    </location>
</feature>
<feature type="region of interest" description="Disordered" evidence="1">
    <location>
        <begin position="205"/>
        <end position="232"/>
    </location>
</feature>
<dbReference type="EMBL" id="LAZR01007974">
    <property type="protein sequence ID" value="KKM81730.1"/>
    <property type="molecule type" value="Genomic_DNA"/>
</dbReference>
<sequence>MRIKNTIKGMSLAKYKKKYFDCMAPDCEGIQKDRGLCPIHLKLFQENIDKKVLPDWSVIEKEGHCMAPGVPEELWDKRGRKSPPLDCRTKDCGNKAKSRGLCVNCYQVAYRFVQRRKTTWEELEERDITTSSYNKRKPEVTTALHKLIEADSGPLEEADRHLGRKPPATEVTGYHTMPVIEGEDPPRFNHEGNEVSKTAAAFIPQPTPSWAEPAGSEPETIDEEHPSVTSEITQPGVHTMPIVTREERGETFVEFRPRGTPSLIPDRDEPSADDQEAIQKRMSKAFEKFVFEPPIIKEQGEEELRNMRDAADKALAEHIFEPPVESTDAANEPDSEELQEMTPAKACSSFLGWAGQPPAEEPEGSLPITFKGIPLLYEPELGQGNETLIGPKRCEPDAEVFVPPAEEEQPKEPTLDWMKDSKLGEDTILTGDLDKLGG</sequence>
<comment type="caution">
    <text evidence="2">The sequence shown here is derived from an EMBL/GenBank/DDBJ whole genome shotgun (WGS) entry which is preliminary data.</text>
</comment>
<feature type="region of interest" description="Disordered" evidence="1">
    <location>
        <begin position="402"/>
        <end position="438"/>
    </location>
</feature>
<feature type="region of interest" description="Disordered" evidence="1">
    <location>
        <begin position="320"/>
        <end position="342"/>
    </location>
</feature>
<protein>
    <submittedName>
        <fullName evidence="2">Uncharacterized protein</fullName>
    </submittedName>
</protein>
<organism evidence="2">
    <name type="scientific">marine sediment metagenome</name>
    <dbReference type="NCBI Taxonomy" id="412755"/>
    <lineage>
        <taxon>unclassified sequences</taxon>
        <taxon>metagenomes</taxon>
        <taxon>ecological metagenomes</taxon>
    </lineage>
</organism>
<dbReference type="AlphaFoldDB" id="A0A0F9MYR9"/>
<evidence type="ECO:0000313" key="2">
    <source>
        <dbReference type="EMBL" id="KKM81730.1"/>
    </source>
</evidence>
<evidence type="ECO:0000256" key="1">
    <source>
        <dbReference type="SAM" id="MobiDB-lite"/>
    </source>
</evidence>